<dbReference type="Proteomes" id="UP001367030">
    <property type="component" value="Unassembled WGS sequence"/>
</dbReference>
<keyword evidence="2" id="KW-1185">Reference proteome</keyword>
<organism evidence="1 2">
    <name type="scientific">Variovorax robiniae</name>
    <dbReference type="NCBI Taxonomy" id="1836199"/>
    <lineage>
        <taxon>Bacteria</taxon>
        <taxon>Pseudomonadati</taxon>
        <taxon>Pseudomonadota</taxon>
        <taxon>Betaproteobacteria</taxon>
        <taxon>Burkholderiales</taxon>
        <taxon>Comamonadaceae</taxon>
        <taxon>Variovorax</taxon>
    </lineage>
</organism>
<accession>A0ABU8XI29</accession>
<dbReference type="EMBL" id="JBBKZS010000025">
    <property type="protein sequence ID" value="MEJ8859254.1"/>
    <property type="molecule type" value="Genomic_DNA"/>
</dbReference>
<evidence type="ECO:0000313" key="1">
    <source>
        <dbReference type="EMBL" id="MEJ8859254.1"/>
    </source>
</evidence>
<comment type="caution">
    <text evidence="1">The sequence shown here is derived from an EMBL/GenBank/DDBJ whole genome shotgun (WGS) entry which is preliminary data.</text>
</comment>
<gene>
    <name evidence="1" type="ORF">WKW79_32130</name>
</gene>
<proteinExistence type="predicted"/>
<sequence length="46" mass="5370">MRNLNEDGIARALVATFANTRDMRKLTPLKADRSTKWHRLSSERNQ</sequence>
<evidence type="ECO:0000313" key="2">
    <source>
        <dbReference type="Proteomes" id="UP001367030"/>
    </source>
</evidence>
<dbReference type="RefSeq" id="WP_340339294.1">
    <property type="nucleotide sequence ID" value="NZ_JBBKZS010000025.1"/>
</dbReference>
<protein>
    <submittedName>
        <fullName evidence="1">Uncharacterized protein</fullName>
    </submittedName>
</protein>
<reference evidence="1 2" key="1">
    <citation type="submission" date="2024-03" db="EMBL/GenBank/DDBJ databases">
        <title>Novel species of the genus Variovorax.</title>
        <authorList>
            <person name="Liu Q."/>
            <person name="Xin Y.-H."/>
        </authorList>
    </citation>
    <scope>NUCLEOTIDE SEQUENCE [LARGE SCALE GENOMIC DNA]</scope>
    <source>
        <strain evidence="1 2">KACC 18901</strain>
    </source>
</reference>
<name>A0ABU8XI29_9BURK</name>